<evidence type="ECO:0000256" key="4">
    <source>
        <dbReference type="HAMAP-Rule" id="MF_01369"/>
    </source>
</evidence>
<evidence type="ECO:0000256" key="2">
    <source>
        <dbReference type="ARBA" id="ARBA00022980"/>
    </source>
</evidence>
<dbReference type="GO" id="GO:1990904">
    <property type="term" value="C:ribonucleoprotein complex"/>
    <property type="evidence" value="ECO:0007669"/>
    <property type="project" value="UniProtKB-KW"/>
</dbReference>
<comment type="function">
    <text evidence="4">One of the early assembly proteins it binds 23S rRNA. One of the proteins that surrounds the polypeptide exit tunnel on the outside of the ribosome. Forms the main docking site for trigger factor binding to the ribosome.</text>
</comment>
<accession>A0A0U4CA22</accession>
<evidence type="ECO:0000313" key="5">
    <source>
        <dbReference type="EMBL" id="ALW85033.1"/>
    </source>
</evidence>
<dbReference type="GO" id="GO:0003735">
    <property type="term" value="F:structural constituent of ribosome"/>
    <property type="evidence" value="ECO:0007669"/>
    <property type="project" value="InterPro"/>
</dbReference>
<dbReference type="PANTHER" id="PTHR11620">
    <property type="entry name" value="60S RIBOSOMAL PROTEIN L23A"/>
    <property type="match status" value="1"/>
</dbReference>
<evidence type="ECO:0000313" key="6">
    <source>
        <dbReference type="Proteomes" id="UP000059542"/>
    </source>
</evidence>
<evidence type="ECO:0000256" key="3">
    <source>
        <dbReference type="ARBA" id="ARBA00023274"/>
    </source>
</evidence>
<dbReference type="GO" id="GO:0006412">
    <property type="term" value="P:translation"/>
    <property type="evidence" value="ECO:0007669"/>
    <property type="project" value="UniProtKB-UniRule"/>
</dbReference>
<dbReference type="InterPro" id="IPR012678">
    <property type="entry name" value="Ribosomal_uL23/eL15/eS24_sf"/>
</dbReference>
<dbReference type="NCBIfam" id="NF004363">
    <property type="entry name" value="PRK05738.2-4"/>
    <property type="match status" value="1"/>
</dbReference>
<dbReference type="SUPFAM" id="SSF54189">
    <property type="entry name" value="Ribosomal proteins S24e, L23 and L15e"/>
    <property type="match status" value="1"/>
</dbReference>
<dbReference type="Pfam" id="PF00276">
    <property type="entry name" value="Ribosomal_L23"/>
    <property type="match status" value="1"/>
</dbReference>
<organism evidence="5 6">
    <name type="scientific">Hymenobacter sedentarius</name>
    <dbReference type="NCBI Taxonomy" id="1411621"/>
    <lineage>
        <taxon>Bacteria</taxon>
        <taxon>Pseudomonadati</taxon>
        <taxon>Bacteroidota</taxon>
        <taxon>Cytophagia</taxon>
        <taxon>Cytophagales</taxon>
        <taxon>Hymenobacteraceae</taxon>
        <taxon>Hymenobacter</taxon>
    </lineage>
</organism>
<comment type="subunit">
    <text evidence="4">Part of the 50S ribosomal subunit. Contacts protein L29, and trigger factor when it is bound to the ribosome.</text>
</comment>
<reference evidence="5 6" key="1">
    <citation type="submission" date="2015-12" db="EMBL/GenBank/DDBJ databases">
        <authorList>
            <person name="Shamseldin A."/>
            <person name="Moawad H."/>
            <person name="Abd El-Rahim W.M."/>
            <person name="Sadowsky M.J."/>
        </authorList>
    </citation>
    <scope>NUCLEOTIDE SEQUENCE [LARGE SCALE GENOMIC DNA]</scope>
    <source>
        <strain evidence="5 6">DG5B</strain>
    </source>
</reference>
<name>A0A0U4CA22_9BACT</name>
<dbReference type="InterPro" id="IPR012677">
    <property type="entry name" value="Nucleotide-bd_a/b_plait_sf"/>
</dbReference>
<keyword evidence="2 4" id="KW-0689">Ribosomal protein</keyword>
<proteinExistence type="inferred from homology"/>
<keyword evidence="6" id="KW-1185">Reference proteome</keyword>
<dbReference type="KEGG" id="hyg:AUC43_07975"/>
<dbReference type="RefSeq" id="WP_068191725.1">
    <property type="nucleotide sequence ID" value="NZ_CP013909.1"/>
</dbReference>
<comment type="similarity">
    <text evidence="1 4">Belongs to the universal ribosomal protein uL23 family.</text>
</comment>
<keyword evidence="3 4" id="KW-0687">Ribonucleoprotein</keyword>
<dbReference type="Proteomes" id="UP000059542">
    <property type="component" value="Chromosome"/>
</dbReference>
<dbReference type="OrthoDB" id="9797862at2"/>
<dbReference type="GO" id="GO:0005840">
    <property type="term" value="C:ribosome"/>
    <property type="evidence" value="ECO:0007669"/>
    <property type="project" value="UniProtKB-KW"/>
</dbReference>
<dbReference type="InterPro" id="IPR013025">
    <property type="entry name" value="Ribosomal_uL23-like"/>
</dbReference>
<gene>
    <name evidence="4" type="primary">rplW</name>
    <name evidence="5" type="ORF">AUC43_07975</name>
</gene>
<protein>
    <recommendedName>
        <fullName evidence="4">Large ribosomal subunit protein uL23</fullName>
    </recommendedName>
</protein>
<dbReference type="HAMAP" id="MF_01369_B">
    <property type="entry name" value="Ribosomal_uL23_B"/>
    <property type="match status" value="1"/>
</dbReference>
<keyword evidence="4" id="KW-0694">RNA-binding</keyword>
<dbReference type="EMBL" id="CP013909">
    <property type="protein sequence ID" value="ALW85033.1"/>
    <property type="molecule type" value="Genomic_DNA"/>
</dbReference>
<dbReference type="GO" id="GO:0019843">
    <property type="term" value="F:rRNA binding"/>
    <property type="evidence" value="ECO:0007669"/>
    <property type="project" value="UniProtKB-UniRule"/>
</dbReference>
<evidence type="ECO:0000256" key="1">
    <source>
        <dbReference type="ARBA" id="ARBA00006700"/>
    </source>
</evidence>
<dbReference type="AlphaFoldDB" id="A0A0U4CA22"/>
<dbReference type="STRING" id="1411621.AUC43_07975"/>
<keyword evidence="4" id="KW-0699">rRNA-binding</keyword>
<dbReference type="Gene3D" id="3.30.70.330">
    <property type="match status" value="1"/>
</dbReference>
<sequence>MSTLKRPIVTEKATGLNEKGRYTFEVERTANKVQIKKDIETLYGVTVTEINTMRTIGKMKSKGTKGGQVTGRRAHGKKAIVTVKEGDVIDFYGNL</sequence>